<dbReference type="EMBL" id="JADBJN010000001">
    <property type="protein sequence ID" value="KAG5680806.1"/>
    <property type="molecule type" value="Genomic_DNA"/>
</dbReference>
<comment type="caution">
    <text evidence="10">The sequence shown here is derived from an EMBL/GenBank/DDBJ whole genome shotgun (WGS) entry which is preliminary data.</text>
</comment>
<dbReference type="Proteomes" id="UP001107558">
    <property type="component" value="Chromosome 1"/>
</dbReference>
<evidence type="ECO:0000256" key="1">
    <source>
        <dbReference type="ARBA" id="ARBA00004477"/>
    </source>
</evidence>
<comment type="caution">
    <text evidence="9">Lacks conserved residue(s) required for the propagation of feature annotation.</text>
</comment>
<dbReference type="AlphaFoldDB" id="A0A9J6CGU1"/>
<evidence type="ECO:0000256" key="6">
    <source>
        <dbReference type="ARBA" id="ARBA00022989"/>
    </source>
</evidence>
<evidence type="ECO:0000256" key="2">
    <source>
        <dbReference type="ARBA" id="ARBA00004922"/>
    </source>
</evidence>
<dbReference type="OrthoDB" id="9979195at2759"/>
<feature type="transmembrane region" description="Helical" evidence="9">
    <location>
        <begin position="524"/>
        <end position="544"/>
    </location>
</feature>
<evidence type="ECO:0000256" key="7">
    <source>
        <dbReference type="ARBA" id="ARBA00023136"/>
    </source>
</evidence>
<keyword evidence="4 9" id="KW-0812">Transmembrane</keyword>
<dbReference type="InterPro" id="IPR007594">
    <property type="entry name" value="RFT1"/>
</dbReference>
<feature type="transmembrane region" description="Helical" evidence="9">
    <location>
        <begin position="494"/>
        <end position="512"/>
    </location>
</feature>
<comment type="subcellular location">
    <subcellularLocation>
        <location evidence="1 9">Endoplasmic reticulum membrane</location>
        <topology evidence="1 9">Multi-pass membrane protein</topology>
    </subcellularLocation>
</comment>
<accession>A0A9J6CGU1</accession>
<evidence type="ECO:0000256" key="5">
    <source>
        <dbReference type="ARBA" id="ARBA00022824"/>
    </source>
</evidence>
<keyword evidence="6 9" id="KW-1133">Transmembrane helix</keyword>
<evidence type="ECO:0000256" key="4">
    <source>
        <dbReference type="ARBA" id="ARBA00022692"/>
    </source>
</evidence>
<dbReference type="PANTHER" id="PTHR13117:SF5">
    <property type="entry name" value="PROTEIN RFT1 HOMOLOG"/>
    <property type="match status" value="1"/>
</dbReference>
<dbReference type="GO" id="GO:0034203">
    <property type="term" value="P:glycolipid translocation"/>
    <property type="evidence" value="ECO:0007669"/>
    <property type="project" value="TreeGrafter"/>
</dbReference>
<keyword evidence="7 9" id="KW-0472">Membrane</keyword>
<comment type="function">
    <text evidence="8 9">Intramembrane glycolipid transporter that operates in the biosynthetic pathway of dolichol-linked oligosaccharides, the glycan precursors employed in protein asparagine (N)-glycosylation. The sequential addition of sugars to dolichol pyrophosphate produces dolichol-linked oligosaccharides containing fourteen sugars, including two GlcNAcs, nine mannoses and three glucoses. Once assembled, the oligosaccharide is transferred from the lipid to nascent proteins by oligosaccharyltransferases. The assembly of dolichol-linked oligosaccharides begins on the cytosolic side of the endoplasmic reticulum membrane and finishes in its lumen. RFT1 could mediate the translocation of the cytosolically oriented intermediate DolPP-GlcNAc2Man5, produced by ALG11, into the ER lumen where dolichol-linked oligosaccharides assembly continues. However, the intramembrane lipid transporter activity could not be confirmed in vitro.</text>
</comment>
<keyword evidence="5" id="KW-0256">Endoplasmic reticulum</keyword>
<gene>
    <name evidence="10" type="ORF">PVAND_010291</name>
</gene>
<organism evidence="10 11">
    <name type="scientific">Polypedilum vanderplanki</name>
    <name type="common">Sleeping chironomid midge</name>
    <dbReference type="NCBI Taxonomy" id="319348"/>
    <lineage>
        <taxon>Eukaryota</taxon>
        <taxon>Metazoa</taxon>
        <taxon>Ecdysozoa</taxon>
        <taxon>Arthropoda</taxon>
        <taxon>Hexapoda</taxon>
        <taxon>Insecta</taxon>
        <taxon>Pterygota</taxon>
        <taxon>Neoptera</taxon>
        <taxon>Endopterygota</taxon>
        <taxon>Diptera</taxon>
        <taxon>Nematocera</taxon>
        <taxon>Chironomoidea</taxon>
        <taxon>Chironomidae</taxon>
        <taxon>Chironominae</taxon>
        <taxon>Polypedilum</taxon>
        <taxon>Polypedilum</taxon>
    </lineage>
</organism>
<evidence type="ECO:0000313" key="11">
    <source>
        <dbReference type="Proteomes" id="UP001107558"/>
    </source>
</evidence>
<proteinExistence type="inferred from homology"/>
<feature type="transmembrane region" description="Helical" evidence="9">
    <location>
        <begin position="432"/>
        <end position="450"/>
    </location>
</feature>
<evidence type="ECO:0000256" key="3">
    <source>
        <dbReference type="ARBA" id="ARBA00010288"/>
    </source>
</evidence>
<reference evidence="10" key="1">
    <citation type="submission" date="2021-03" db="EMBL/GenBank/DDBJ databases">
        <title>Chromosome level genome of the anhydrobiotic midge Polypedilum vanderplanki.</title>
        <authorList>
            <person name="Yoshida Y."/>
            <person name="Kikawada T."/>
            <person name="Gusev O."/>
        </authorList>
    </citation>
    <scope>NUCLEOTIDE SEQUENCE</scope>
    <source>
        <strain evidence="10">NIAS01</strain>
        <tissue evidence="10">Whole body or cell culture</tissue>
    </source>
</reference>
<feature type="transmembrane region" description="Helical" evidence="9">
    <location>
        <begin position="399"/>
        <end position="420"/>
    </location>
</feature>
<name>A0A9J6CGU1_POLVA</name>
<dbReference type="Pfam" id="PF04506">
    <property type="entry name" value="Rft-1"/>
    <property type="match status" value="1"/>
</dbReference>
<evidence type="ECO:0000256" key="9">
    <source>
        <dbReference type="RuleBase" id="RU365067"/>
    </source>
</evidence>
<feature type="transmembrane region" description="Helical" evidence="9">
    <location>
        <begin position="363"/>
        <end position="387"/>
    </location>
</feature>
<dbReference type="GO" id="GO:0005789">
    <property type="term" value="C:endoplasmic reticulum membrane"/>
    <property type="evidence" value="ECO:0007669"/>
    <property type="project" value="UniProtKB-SubCell"/>
</dbReference>
<sequence>MGRDVLKSSLLNASFSIFFQIFCRAITFAINAFILRNVEHDVLGIMNVRLLLLESTLLFLSKESISRAALSSTTQQKNKCSWAQLINQMWITVPMCCILALPCLYIWLNVLSPVNDIHQSAYKFGCIAMVISCIFELTAEAPAFVGQVFCFVKLKVILDTIHIFVRSSVFVILVMNNKSIAIYAFGIAQFTSCLTIIVGNYLFFHIYIKRLKIYRDVLKKYDNDKEKARNEVGIYYENMQDFPFNSVIDMIPGVLKNPGSIFNSDLNILVLSFIKQGILKQVLTEGEKYVMSISPVLDFKQQATYDVVNNMGSLAARFIFRPIEDSSYFYFTQTIARDIPLKDQDKEKVKEASKVLRNVCKGVTSIGLIGFVFGQSYAGTVLLLYGGQEFVAGGLPELLLRWHALAIILLAVNGITEGYMFATNTSKQIDTYNYYMAIFSVTFLLLSYQLTNLFGPVGFILANCCNMAFRITYSTSYITKQYKYSSEVPFPLEGLIPGKLFSFALIVSFIACKYSEFRILPKSIIYHILFGGIFTIFTLLAWIIENRDLALIAYRKIRNKPSND</sequence>
<evidence type="ECO:0000313" key="10">
    <source>
        <dbReference type="EMBL" id="KAG5680806.1"/>
    </source>
</evidence>
<comment type="similarity">
    <text evidence="3 9">Belongs to the RFT1 family.</text>
</comment>
<feature type="transmembrane region" description="Helical" evidence="9">
    <location>
        <begin position="120"/>
        <end position="144"/>
    </location>
</feature>
<dbReference type="GO" id="GO:0006488">
    <property type="term" value="P:dolichol-linked oligosaccharide biosynthetic process"/>
    <property type="evidence" value="ECO:0007669"/>
    <property type="project" value="InterPro"/>
</dbReference>
<feature type="transmembrane region" description="Helical" evidence="9">
    <location>
        <begin position="12"/>
        <end position="36"/>
    </location>
</feature>
<feature type="transmembrane region" description="Helical" evidence="9">
    <location>
        <begin position="180"/>
        <end position="204"/>
    </location>
</feature>
<comment type="pathway">
    <text evidence="2">Protein modification; protein glycosylation.</text>
</comment>
<protein>
    <recommendedName>
        <fullName evidence="9">Protein RFT1 homolog</fullName>
    </recommendedName>
</protein>
<feature type="transmembrane region" description="Helical" evidence="9">
    <location>
        <begin position="82"/>
        <end position="108"/>
    </location>
</feature>
<keyword evidence="11" id="KW-1185">Reference proteome</keyword>
<dbReference type="PANTHER" id="PTHR13117">
    <property type="entry name" value="ENDOPLASMIC RETICULUM MULTISPAN TRANSMEMBRANE PROTEIN-RELATED"/>
    <property type="match status" value="1"/>
</dbReference>
<evidence type="ECO:0000256" key="8">
    <source>
        <dbReference type="ARBA" id="ARBA00045912"/>
    </source>
</evidence>